<dbReference type="Proteomes" id="UP000335636">
    <property type="component" value="Unassembled WGS sequence"/>
</dbReference>
<dbReference type="AlphaFoldDB" id="A0A5E4AXX8"/>
<organism evidence="1 2">
    <name type="scientific">Marmota monax</name>
    <name type="common">Woodchuck</name>
    <dbReference type="NCBI Taxonomy" id="9995"/>
    <lineage>
        <taxon>Eukaryota</taxon>
        <taxon>Metazoa</taxon>
        <taxon>Chordata</taxon>
        <taxon>Craniata</taxon>
        <taxon>Vertebrata</taxon>
        <taxon>Euteleostomi</taxon>
        <taxon>Mammalia</taxon>
        <taxon>Eutheria</taxon>
        <taxon>Euarchontoglires</taxon>
        <taxon>Glires</taxon>
        <taxon>Rodentia</taxon>
        <taxon>Sciuromorpha</taxon>
        <taxon>Sciuridae</taxon>
        <taxon>Xerinae</taxon>
        <taxon>Marmotini</taxon>
        <taxon>Marmota</taxon>
    </lineage>
</organism>
<reference evidence="1" key="1">
    <citation type="submission" date="2019-04" db="EMBL/GenBank/DDBJ databases">
        <authorList>
            <person name="Alioto T."/>
            <person name="Alioto T."/>
        </authorList>
    </citation>
    <scope>NUCLEOTIDE SEQUENCE [LARGE SCALE GENOMIC DNA]</scope>
</reference>
<comment type="caution">
    <text evidence="1">The sequence shown here is derived from an EMBL/GenBank/DDBJ whole genome shotgun (WGS) entry which is preliminary data.</text>
</comment>
<name>A0A5E4AXX8_MARMO</name>
<sequence>LWRYRIEHIFVPTCRGAASSLLRGSLNPVSLGDKSQVFSWLCTKQNRGGKSEIMMVI</sequence>
<evidence type="ECO:0000313" key="2">
    <source>
        <dbReference type="Proteomes" id="UP000335636"/>
    </source>
</evidence>
<evidence type="ECO:0000313" key="1">
    <source>
        <dbReference type="EMBL" id="VTJ62227.1"/>
    </source>
</evidence>
<feature type="non-terminal residue" evidence="1">
    <location>
        <position position="57"/>
    </location>
</feature>
<gene>
    <name evidence="1" type="ORF">MONAX_5E017608</name>
</gene>
<proteinExistence type="predicted"/>
<accession>A0A5E4AXX8</accession>
<protein>
    <submittedName>
        <fullName evidence="1">Uncharacterized protein</fullName>
    </submittedName>
</protein>
<feature type="non-terminal residue" evidence="1">
    <location>
        <position position="1"/>
    </location>
</feature>
<dbReference type="EMBL" id="CABDUW010000193">
    <property type="protein sequence ID" value="VTJ62227.1"/>
    <property type="molecule type" value="Genomic_DNA"/>
</dbReference>
<keyword evidence="2" id="KW-1185">Reference proteome</keyword>